<evidence type="ECO:0000256" key="1">
    <source>
        <dbReference type="SAM" id="MobiDB-lite"/>
    </source>
</evidence>
<dbReference type="Proteomes" id="UP000322917">
    <property type="component" value="Unassembled WGS sequence"/>
</dbReference>
<feature type="compositionally biased region" description="Low complexity" evidence="1">
    <location>
        <begin position="30"/>
        <end position="47"/>
    </location>
</feature>
<evidence type="ECO:0008006" key="4">
    <source>
        <dbReference type="Google" id="ProtNLM"/>
    </source>
</evidence>
<proteinExistence type="predicted"/>
<keyword evidence="3" id="KW-1185">Reference proteome</keyword>
<feature type="compositionally biased region" description="Polar residues" evidence="1">
    <location>
        <begin position="57"/>
        <end position="81"/>
    </location>
</feature>
<protein>
    <recommendedName>
        <fullName evidence="4">Phage tail protein</fullName>
    </recommendedName>
</protein>
<sequence length="313" mass="33205">NKRYFESTQAGYIQASQAKVDQATAQANFAQSKANDASASASAARTSELNAKASETAAKTSETNAKASENAAKTSETNAKASENAAKTSETNAANSASQSATSASNAANSATQAYNYMQQTNNAAGYTKAEADGKFAPSGYGLGSVPQVKDSVHLHLPSGFYYTGAGTGSDWYVLNILHPSSTPDNPKFFQLTMDSVNKNFYARVVNNAGEVNAAWKRSITTGDIAILTGTVNHGGTIPLPSGFTQDQCKWFVSMNYDHQNSWDVYEGGPAYIHYLSQCAADANRVVTARTYIYELGGWLANGIANYIIIGVK</sequence>
<reference evidence="2 3" key="1">
    <citation type="submission" date="2016-11" db="EMBL/GenBank/DDBJ databases">
        <authorList>
            <person name="Varghese N."/>
            <person name="Submissions S."/>
        </authorList>
    </citation>
    <scope>NUCLEOTIDE SEQUENCE [LARGE SCALE GENOMIC DNA]</scope>
    <source>
        <strain evidence="2 3">DSM 15287</strain>
    </source>
</reference>
<dbReference type="AlphaFoldDB" id="A0A1M6NKT5"/>
<feature type="region of interest" description="Disordered" evidence="1">
    <location>
        <begin position="1"/>
        <end position="105"/>
    </location>
</feature>
<evidence type="ECO:0000313" key="3">
    <source>
        <dbReference type="Proteomes" id="UP000322917"/>
    </source>
</evidence>
<dbReference type="EMBL" id="FQZD01000055">
    <property type="protein sequence ID" value="SHJ96303.1"/>
    <property type="molecule type" value="Genomic_DNA"/>
</dbReference>
<gene>
    <name evidence="2" type="ORF">SAMN02745170_03791</name>
</gene>
<dbReference type="PANTHER" id="PTHR35191">
    <property type="entry name" value="PROPHAGE SIDE TAIL FIBER PROTEIN HOMOLOG STFQ-RELATED"/>
    <property type="match status" value="1"/>
</dbReference>
<feature type="non-terminal residue" evidence="2">
    <location>
        <position position="1"/>
    </location>
</feature>
<dbReference type="InterPro" id="IPR051934">
    <property type="entry name" value="Phage_Tail_Fiber_Structural"/>
</dbReference>
<feature type="compositionally biased region" description="Polar residues" evidence="1">
    <location>
        <begin position="1"/>
        <end position="29"/>
    </location>
</feature>
<dbReference type="PANTHER" id="PTHR35191:SF1">
    <property type="entry name" value="PROPHAGE SIDE TAIL FIBER PROTEIN HOMOLOG STFQ-RELATED"/>
    <property type="match status" value="1"/>
</dbReference>
<organism evidence="2 3">
    <name type="scientific">Propionispora hippei DSM 15287</name>
    <dbReference type="NCBI Taxonomy" id="1123003"/>
    <lineage>
        <taxon>Bacteria</taxon>
        <taxon>Bacillati</taxon>
        <taxon>Bacillota</taxon>
        <taxon>Negativicutes</taxon>
        <taxon>Selenomonadales</taxon>
        <taxon>Sporomusaceae</taxon>
        <taxon>Propionispora</taxon>
    </lineage>
</organism>
<name>A0A1M6NKT5_9FIRM</name>
<accession>A0A1M6NKT5</accession>
<feature type="compositionally biased region" description="Low complexity" evidence="1">
    <location>
        <begin position="83"/>
        <end position="105"/>
    </location>
</feature>
<evidence type="ECO:0000313" key="2">
    <source>
        <dbReference type="EMBL" id="SHJ96303.1"/>
    </source>
</evidence>